<keyword evidence="1" id="KW-0472">Membrane</keyword>
<feature type="transmembrane region" description="Helical" evidence="1">
    <location>
        <begin position="157"/>
        <end position="183"/>
    </location>
</feature>
<dbReference type="PANTHER" id="PTHR46333">
    <property type="entry name" value="CYTOKINESIS PROTEIN 3"/>
    <property type="match status" value="1"/>
</dbReference>
<feature type="transmembrane region" description="Helical" evidence="1">
    <location>
        <begin position="12"/>
        <end position="29"/>
    </location>
</feature>
<reference evidence="3 4" key="1">
    <citation type="submission" date="2020-08" db="EMBL/GenBank/DDBJ databases">
        <title>Genomic Encyclopedia of Type Strains, Phase III (KMG-III): the genomes of soil and plant-associated and newly described type strains.</title>
        <authorList>
            <person name="Whitman W."/>
        </authorList>
    </citation>
    <scope>NUCLEOTIDE SEQUENCE [LARGE SCALE GENOMIC DNA]</scope>
    <source>
        <strain evidence="3 4">CECT 5862</strain>
    </source>
</reference>
<keyword evidence="4" id="KW-1185">Reference proteome</keyword>
<dbReference type="Gene3D" id="3.10.620.30">
    <property type="match status" value="1"/>
</dbReference>
<feature type="transmembrane region" description="Helical" evidence="1">
    <location>
        <begin position="109"/>
        <end position="136"/>
    </location>
</feature>
<feature type="transmembrane region" description="Helical" evidence="1">
    <location>
        <begin position="41"/>
        <end position="62"/>
    </location>
</feature>
<feature type="domain" description="Transglutaminase-like" evidence="2">
    <location>
        <begin position="302"/>
        <end position="366"/>
    </location>
</feature>
<dbReference type="RefSeq" id="WP_183596479.1">
    <property type="nucleotide sequence ID" value="NZ_JACHXK010000001.1"/>
</dbReference>
<dbReference type="SUPFAM" id="SSF54001">
    <property type="entry name" value="Cysteine proteinases"/>
    <property type="match status" value="1"/>
</dbReference>
<proteinExistence type="predicted"/>
<dbReference type="InterPro" id="IPR052557">
    <property type="entry name" value="CAP/Cytokinesis_protein"/>
</dbReference>
<dbReference type="PANTHER" id="PTHR46333:SF2">
    <property type="entry name" value="CYTOKINESIS PROTEIN 3"/>
    <property type="match status" value="1"/>
</dbReference>
<name>A0A7W5ATK9_9BACL</name>
<organism evidence="3 4">
    <name type="scientific">Paenibacillus phyllosphaerae</name>
    <dbReference type="NCBI Taxonomy" id="274593"/>
    <lineage>
        <taxon>Bacteria</taxon>
        <taxon>Bacillati</taxon>
        <taxon>Bacillota</taxon>
        <taxon>Bacilli</taxon>
        <taxon>Bacillales</taxon>
        <taxon>Paenibacillaceae</taxon>
        <taxon>Paenibacillus</taxon>
    </lineage>
</organism>
<evidence type="ECO:0000313" key="3">
    <source>
        <dbReference type="EMBL" id="MBB3108443.1"/>
    </source>
</evidence>
<evidence type="ECO:0000313" key="4">
    <source>
        <dbReference type="Proteomes" id="UP000570361"/>
    </source>
</evidence>
<keyword evidence="1" id="KW-0812">Transmembrane</keyword>
<accession>A0A7W5ATK9</accession>
<dbReference type="GO" id="GO:0005737">
    <property type="term" value="C:cytoplasm"/>
    <property type="evidence" value="ECO:0007669"/>
    <property type="project" value="TreeGrafter"/>
</dbReference>
<dbReference type="SMART" id="SM00460">
    <property type="entry name" value="TGc"/>
    <property type="match status" value="1"/>
</dbReference>
<dbReference type="Pfam" id="PF01841">
    <property type="entry name" value="Transglut_core"/>
    <property type="match status" value="1"/>
</dbReference>
<sequence length="386" mass="42959">MDSWMQALIKPEPVALIILVVLLGSLIQGMRRGASGSAKHLFFFVWDAATAVLSLIVAGRAASWLSPYVRDWLIAREITVPKQELGMFSQLWYTLITSLRDFELMRFGILFLAVYFLLRFLLSLLHPLGAMLFDLLSRSQTETRMRDAGMRSASRATGAIIGSLLGVGRAFIVLAILFVYVTLLPDAPLVDSIRGSSFYAKTADEVLMPVAGDVLAKRGPVLTEAVQTEFKRVLQRKYEVIDAAVPPDIEEAARQVTLKAGSDEEKAKALYDWLGTRIAYDWDKARNYEEHGIWKEQSPAETFQTKTGVCIDIARLYAVMARTVGLEVKVVTGQGADGRGGFGPHAWNEVRLNDQEGGWIPLDATWASSGNWFNPEDFEETHIKEI</sequence>
<evidence type="ECO:0000256" key="1">
    <source>
        <dbReference type="SAM" id="Phobius"/>
    </source>
</evidence>
<protein>
    <recommendedName>
        <fullName evidence="2">Transglutaminase-like domain-containing protein</fullName>
    </recommendedName>
</protein>
<dbReference type="EMBL" id="JACHXK010000001">
    <property type="protein sequence ID" value="MBB3108443.1"/>
    <property type="molecule type" value="Genomic_DNA"/>
</dbReference>
<dbReference type="InterPro" id="IPR038765">
    <property type="entry name" value="Papain-like_cys_pep_sf"/>
</dbReference>
<keyword evidence="1" id="KW-1133">Transmembrane helix</keyword>
<gene>
    <name evidence="3" type="ORF">FHS18_000471</name>
</gene>
<comment type="caution">
    <text evidence="3">The sequence shown here is derived from an EMBL/GenBank/DDBJ whole genome shotgun (WGS) entry which is preliminary data.</text>
</comment>
<dbReference type="Proteomes" id="UP000570361">
    <property type="component" value="Unassembled WGS sequence"/>
</dbReference>
<dbReference type="InterPro" id="IPR002931">
    <property type="entry name" value="Transglutaminase-like"/>
</dbReference>
<dbReference type="AlphaFoldDB" id="A0A7W5ATK9"/>
<evidence type="ECO:0000259" key="2">
    <source>
        <dbReference type="SMART" id="SM00460"/>
    </source>
</evidence>